<organism evidence="2 3">
    <name type="scientific">Shewanella psychrophila</name>
    <dbReference type="NCBI Taxonomy" id="225848"/>
    <lineage>
        <taxon>Bacteria</taxon>
        <taxon>Pseudomonadati</taxon>
        <taxon>Pseudomonadota</taxon>
        <taxon>Gammaproteobacteria</taxon>
        <taxon>Alteromonadales</taxon>
        <taxon>Shewanellaceae</taxon>
        <taxon>Shewanella</taxon>
    </lineage>
</organism>
<accession>A0A1S6HXK6</accession>
<evidence type="ECO:0000259" key="1">
    <source>
        <dbReference type="PROSITE" id="PS51704"/>
    </source>
</evidence>
<dbReference type="PANTHER" id="PTHR46211:SF1">
    <property type="entry name" value="GLYCEROPHOSPHODIESTER PHOSPHODIESTERASE, CYTOPLASMIC"/>
    <property type="match status" value="1"/>
</dbReference>
<gene>
    <name evidence="2" type="ORF">Sps_05095</name>
</gene>
<dbReference type="PROSITE" id="PS51704">
    <property type="entry name" value="GP_PDE"/>
    <property type="match status" value="1"/>
</dbReference>
<keyword evidence="2" id="KW-0378">Hydrolase</keyword>
<name>A0A1S6HXK6_9GAMM</name>
<dbReference type="STRING" id="225848.Sps_05095"/>
<dbReference type="Pfam" id="PF03009">
    <property type="entry name" value="GDPD"/>
    <property type="match status" value="1"/>
</dbReference>
<dbReference type="PANTHER" id="PTHR46211">
    <property type="entry name" value="GLYCEROPHOSPHORYL DIESTER PHOSPHODIESTERASE"/>
    <property type="match status" value="1"/>
</dbReference>
<dbReference type="AlphaFoldDB" id="A0A1S6HXK6"/>
<evidence type="ECO:0000313" key="2">
    <source>
        <dbReference type="EMBL" id="AQS40164.1"/>
    </source>
</evidence>
<dbReference type="GO" id="GO:0008889">
    <property type="term" value="F:glycerophosphodiester phosphodiesterase activity"/>
    <property type="evidence" value="ECO:0007669"/>
    <property type="project" value="UniProtKB-EC"/>
</dbReference>
<evidence type="ECO:0000313" key="3">
    <source>
        <dbReference type="Proteomes" id="UP000189545"/>
    </source>
</evidence>
<reference evidence="2 3" key="1">
    <citation type="submission" date="2016-03" db="EMBL/GenBank/DDBJ databases">
        <title>Complete genome sequence of Shewanella psychrophila WP2, a deep sea bacterium isolated from west Pacific sediment.</title>
        <authorList>
            <person name="Xu G."/>
            <person name="Jian H."/>
        </authorList>
    </citation>
    <scope>NUCLEOTIDE SEQUENCE [LARGE SCALE GENOMIC DNA]</scope>
    <source>
        <strain evidence="2 3">WP2</strain>
    </source>
</reference>
<dbReference type="GO" id="GO:0006629">
    <property type="term" value="P:lipid metabolic process"/>
    <property type="evidence" value="ECO:0007669"/>
    <property type="project" value="InterPro"/>
</dbReference>
<proteinExistence type="predicted"/>
<dbReference type="EMBL" id="CP014782">
    <property type="protein sequence ID" value="AQS40164.1"/>
    <property type="molecule type" value="Genomic_DNA"/>
</dbReference>
<feature type="domain" description="GP-PDE" evidence="1">
    <location>
        <begin position="1"/>
        <end position="228"/>
    </location>
</feature>
<dbReference type="EC" id="3.1.4.46" evidence="2"/>
<dbReference type="InterPro" id="IPR017946">
    <property type="entry name" value="PLC-like_Pdiesterase_TIM-brl"/>
</dbReference>
<dbReference type="InterPro" id="IPR030395">
    <property type="entry name" value="GP_PDE_dom"/>
</dbReference>
<keyword evidence="3" id="KW-1185">Reference proteome</keyword>
<dbReference type="SUPFAM" id="SSF51695">
    <property type="entry name" value="PLC-like phosphodiesterases"/>
    <property type="match status" value="1"/>
</dbReference>
<protein>
    <submittedName>
        <fullName evidence="2">Glycerophosphoryl diester phosphodiesterase</fullName>
        <ecNumber evidence="2">3.1.4.46</ecNumber>
    </submittedName>
</protein>
<dbReference type="KEGG" id="spsw:Sps_05095"/>
<dbReference type="Gene3D" id="3.20.20.190">
    <property type="entry name" value="Phosphatidylinositol (PI) phosphodiesterase"/>
    <property type="match status" value="1"/>
</dbReference>
<dbReference type="Proteomes" id="UP000189545">
    <property type="component" value="Chromosome"/>
</dbReference>
<dbReference type="OrthoDB" id="9795622at2"/>
<dbReference type="RefSeq" id="WP_077754990.1">
    <property type="nucleotide sequence ID" value="NZ_CP014782.1"/>
</dbReference>
<sequence>MIIFAHRGASGYAPENTMAAMKKAIELGASAIEFDIHNVEGELYVFHDRRLDKKSNGTGLIEEVSRSYVDSLRVDGEPIPTLWQVMSYLSKHNCLVNIELKGMNCLEVFIDTYPKLINQLNVPPEKLIISSFHHGFLEKFRLHFPHAFVAPLFEGVALDCQQTTSQLDAYSLHLSLSFLNQDMVTQAQSRGLKVFVYTVDKESDMTQLQQMGVDGIFTNYPDRAAKVLQV</sequence>